<proteinExistence type="predicted"/>
<sequence>MDLELTPSPNISRYHQPDRSVISSNPPTKLSLSRGVGGCEESESEGEEFLSAVAADPKKKRESRCTLELRTPGPEQECSTDVRAFQLPEHLCHKCSRTR</sequence>
<dbReference type="AlphaFoldDB" id="A0A4Z2IB10"/>
<comment type="caution">
    <text evidence="2">The sequence shown here is derived from an EMBL/GenBank/DDBJ whole genome shotgun (WGS) entry which is preliminary data.</text>
</comment>
<dbReference type="Proteomes" id="UP000314294">
    <property type="component" value="Unassembled WGS sequence"/>
</dbReference>
<gene>
    <name evidence="2" type="ORF">EYF80_014557</name>
</gene>
<keyword evidence="3" id="KW-1185">Reference proteome</keyword>
<accession>A0A4Z2IB10</accession>
<feature type="region of interest" description="Disordered" evidence="1">
    <location>
        <begin position="1"/>
        <end position="55"/>
    </location>
</feature>
<evidence type="ECO:0000313" key="3">
    <source>
        <dbReference type="Proteomes" id="UP000314294"/>
    </source>
</evidence>
<organism evidence="2 3">
    <name type="scientific">Liparis tanakae</name>
    <name type="common">Tanaka's snailfish</name>
    <dbReference type="NCBI Taxonomy" id="230148"/>
    <lineage>
        <taxon>Eukaryota</taxon>
        <taxon>Metazoa</taxon>
        <taxon>Chordata</taxon>
        <taxon>Craniata</taxon>
        <taxon>Vertebrata</taxon>
        <taxon>Euteleostomi</taxon>
        <taxon>Actinopterygii</taxon>
        <taxon>Neopterygii</taxon>
        <taxon>Teleostei</taxon>
        <taxon>Neoteleostei</taxon>
        <taxon>Acanthomorphata</taxon>
        <taxon>Eupercaria</taxon>
        <taxon>Perciformes</taxon>
        <taxon>Cottioidei</taxon>
        <taxon>Cottales</taxon>
        <taxon>Liparidae</taxon>
        <taxon>Liparis</taxon>
    </lineage>
</organism>
<evidence type="ECO:0000256" key="1">
    <source>
        <dbReference type="SAM" id="MobiDB-lite"/>
    </source>
</evidence>
<protein>
    <submittedName>
        <fullName evidence="2">Uncharacterized protein</fullName>
    </submittedName>
</protein>
<dbReference type="EMBL" id="SRLO01000106">
    <property type="protein sequence ID" value="TNN75147.1"/>
    <property type="molecule type" value="Genomic_DNA"/>
</dbReference>
<name>A0A4Z2IB10_9TELE</name>
<feature type="compositionally biased region" description="Polar residues" evidence="1">
    <location>
        <begin position="21"/>
        <end position="31"/>
    </location>
</feature>
<reference evidence="2 3" key="1">
    <citation type="submission" date="2019-03" db="EMBL/GenBank/DDBJ databases">
        <title>First draft genome of Liparis tanakae, snailfish: a comprehensive survey of snailfish specific genes.</title>
        <authorList>
            <person name="Kim W."/>
            <person name="Song I."/>
            <person name="Jeong J.-H."/>
            <person name="Kim D."/>
            <person name="Kim S."/>
            <person name="Ryu S."/>
            <person name="Song J.Y."/>
            <person name="Lee S.K."/>
        </authorList>
    </citation>
    <scope>NUCLEOTIDE SEQUENCE [LARGE SCALE GENOMIC DNA]</scope>
    <source>
        <tissue evidence="2">Muscle</tissue>
    </source>
</reference>
<evidence type="ECO:0000313" key="2">
    <source>
        <dbReference type="EMBL" id="TNN75147.1"/>
    </source>
</evidence>